<evidence type="ECO:0000256" key="2">
    <source>
        <dbReference type="ARBA" id="ARBA00022617"/>
    </source>
</evidence>
<reference evidence="9 10" key="1">
    <citation type="submission" date="2018-06" db="EMBL/GenBank/DDBJ databases">
        <title>Chryseolinea flavus sp. nov., a member of the phylum Bacteroidetes isolated from soil.</title>
        <authorList>
            <person name="Li Y."/>
            <person name="Wang J."/>
        </authorList>
    </citation>
    <scope>NUCLEOTIDE SEQUENCE [LARGE SCALE GENOMIC DNA]</scope>
    <source>
        <strain evidence="9 10">SDU1-6</strain>
    </source>
</reference>
<dbReference type="OrthoDB" id="9816308at2"/>
<dbReference type="SUPFAM" id="SSF49299">
    <property type="entry name" value="PKD domain"/>
    <property type="match status" value="1"/>
</dbReference>
<dbReference type="Gene3D" id="2.60.40.10">
    <property type="entry name" value="Immunoglobulins"/>
    <property type="match status" value="1"/>
</dbReference>
<keyword evidence="7" id="KW-0732">Signal</keyword>
<keyword evidence="9" id="KW-0378">Hydrolase</keyword>
<name>A0A364Y182_9BACT</name>
<protein>
    <submittedName>
        <fullName evidence="9">Glycosyl hydrolase</fullName>
    </submittedName>
</protein>
<keyword evidence="3 6" id="KW-0479">Metal-binding</keyword>
<evidence type="ECO:0000256" key="4">
    <source>
        <dbReference type="ARBA" id="ARBA00022982"/>
    </source>
</evidence>
<dbReference type="EMBL" id="QMFY01000007">
    <property type="protein sequence ID" value="RAW00435.1"/>
    <property type="molecule type" value="Genomic_DNA"/>
</dbReference>
<dbReference type="PRINTS" id="PR00606">
    <property type="entry name" value="CYTCHROMECID"/>
</dbReference>
<accession>A0A364Y182</accession>
<dbReference type="InterPro" id="IPR012938">
    <property type="entry name" value="Glc/Sorbosone_DH"/>
</dbReference>
<feature type="domain" description="Cytochrome c" evidence="8">
    <location>
        <begin position="879"/>
        <end position="965"/>
    </location>
</feature>
<dbReference type="RefSeq" id="WP_112747777.1">
    <property type="nucleotide sequence ID" value="NZ_QMFY01000007.1"/>
</dbReference>
<comment type="PTM">
    <text evidence="6">Binds 1 heme c group covalently per subunit.</text>
</comment>
<dbReference type="Pfam" id="PF07995">
    <property type="entry name" value="GSDH"/>
    <property type="match status" value="1"/>
</dbReference>
<keyword evidence="2 6" id="KW-0349">Heme</keyword>
<dbReference type="InterPro" id="IPR009056">
    <property type="entry name" value="Cyt_c-like_dom"/>
</dbReference>
<dbReference type="GO" id="GO:0005506">
    <property type="term" value="F:iron ion binding"/>
    <property type="evidence" value="ECO:0007669"/>
    <property type="project" value="InterPro"/>
</dbReference>
<evidence type="ECO:0000256" key="7">
    <source>
        <dbReference type="SAM" id="SignalP"/>
    </source>
</evidence>
<keyword evidence="5 6" id="KW-0408">Iron</keyword>
<keyword evidence="1" id="KW-0813">Transport</keyword>
<dbReference type="Gene3D" id="2.60.120.260">
    <property type="entry name" value="Galactose-binding domain-like"/>
    <property type="match status" value="1"/>
</dbReference>
<dbReference type="InterPro" id="IPR036909">
    <property type="entry name" value="Cyt_c-like_dom_sf"/>
</dbReference>
<evidence type="ECO:0000256" key="1">
    <source>
        <dbReference type="ARBA" id="ARBA00022448"/>
    </source>
</evidence>
<dbReference type="SUPFAM" id="SSF46626">
    <property type="entry name" value="Cytochrome c"/>
    <property type="match status" value="1"/>
</dbReference>
<evidence type="ECO:0000259" key="8">
    <source>
        <dbReference type="PROSITE" id="PS51007"/>
    </source>
</evidence>
<dbReference type="SUPFAM" id="SSF52317">
    <property type="entry name" value="Class I glutamine amidotransferase-like"/>
    <property type="match status" value="1"/>
</dbReference>
<dbReference type="SUPFAM" id="SSF50952">
    <property type="entry name" value="Soluble quinoprotein glucose dehydrogenase"/>
    <property type="match status" value="1"/>
</dbReference>
<dbReference type="InterPro" id="IPR035986">
    <property type="entry name" value="PKD_dom_sf"/>
</dbReference>
<dbReference type="PROSITE" id="PS51007">
    <property type="entry name" value="CYTC"/>
    <property type="match status" value="1"/>
</dbReference>
<dbReference type="GO" id="GO:0020037">
    <property type="term" value="F:heme binding"/>
    <property type="evidence" value="ECO:0007669"/>
    <property type="project" value="InterPro"/>
</dbReference>
<dbReference type="Gene3D" id="2.120.10.30">
    <property type="entry name" value="TolB, C-terminal domain"/>
    <property type="match status" value="1"/>
</dbReference>
<dbReference type="Gene3D" id="1.10.760.10">
    <property type="entry name" value="Cytochrome c-like domain"/>
    <property type="match status" value="1"/>
</dbReference>
<dbReference type="Pfam" id="PF00034">
    <property type="entry name" value="Cytochrom_C"/>
    <property type="match status" value="1"/>
</dbReference>
<evidence type="ECO:0000256" key="5">
    <source>
        <dbReference type="ARBA" id="ARBA00023004"/>
    </source>
</evidence>
<dbReference type="GO" id="GO:0009055">
    <property type="term" value="F:electron transfer activity"/>
    <property type="evidence" value="ECO:0007669"/>
    <property type="project" value="InterPro"/>
</dbReference>
<feature type="chain" id="PRO_5016859673" evidence="7">
    <location>
        <begin position="25"/>
        <end position="1143"/>
    </location>
</feature>
<dbReference type="CDD" id="cd04084">
    <property type="entry name" value="CBM6_xylanase-like"/>
    <property type="match status" value="1"/>
</dbReference>
<dbReference type="AlphaFoldDB" id="A0A364Y182"/>
<dbReference type="InterPro" id="IPR011041">
    <property type="entry name" value="Quinoprot_gluc/sorb_DH_b-prop"/>
</dbReference>
<sequence length="1143" mass="128140">MPNKTLLRRLLAFVITLVFLSACQRSSTPRILVFAKTKGWKHYSIPAGLKALLNLGNANNIDVDTLRDASIFNDDDLKGYNAVVFLNTTGNVLNAEQQAAFERYIQAGGGFVGIHAAACTEYEWPWFGKLVGAFFANHPMNPGVRKGVIEVIDKSHPATAGLPARWEREEEWYSFRNFYAGIKVLATLDENSYEGGTNGSYHPYSWYHEFDGGRSFYTAAGHDDASYTDSLFLQHVLGGIQYAMNHAPLDYSKSYAVPVPEENRFVKTVLVNDLNNPMELAVSDDGKIFFTELRSGKLMMFNQQTSQHSVLHRFNICTRGGTGVIGVTLDPHFKQNHHLYVYYAPATTAEPIYFNLSRFTLTSTFTFDSLSEKILLKVPVQENSGAHHGGSLAWDKDGNLYLSTGDSSSPFPSNGYAPLDERPGAEHYSLDAQRGPSNTNDLKGKILRIHPTADGKYTIPKGNLFPEGTLKTLPEIFAMGCRNPYRIAVNPITNTVYWGEIGPDAGKDSLQGPRGYDEFNQAKRAGNFGWPYFIGNNQPYNHWDFEKNIKRETFDVANPVNNSPNNTGLTKLPAPQPAMVWYPYMASDKFPTLGQGGRSAMAGDFYSYDDQNSSPTKFPKYYDGCLFVFDWMRNWVMTMRFDDNENLKRIEPFMSGNGDFRRPIDIAFGKDGVMYMLEYGSVYGIDNEDARLVRIEYNAGNRAPIACAGIPDTTASSWDKKANLTSERSFPQLNKIVGPCPLKVQFSSSQSKDLDDDDELRFSWTIRGEQFDAANPTYTFTTPGVYYAILNATDQHNASSLDTVVVYAGNTAPAVDILTKDNKSFYFPGQSFRYSVRLSDAEDGSPLPRDAVVKFSYSPNSIAASPDLIAKNKLTQYQEPIHPGQLKMMDSDCKACHTTDKVSVGPSYIRIAQRYQSQPGAIDKLAKKIIMGGGGNWGRDHVMSAHPQINMEDAKEIVRYILSIGDVKLHAQHLPTQGSLNFNHTKESEPFGTYTIQASYTDRGFNNVPPAQAQEVIHLRKNQFRPIDADVYVGIDRWSRDYGVSKHKAYFMLKNIDLTTLTGFDFEYMAPKYDGEIEVRTDSYAGPVIARAKFNKTGWDTTSTTFATIEKPLRERHHLYFIFINRNKPKDELVKVLSVTVKN</sequence>
<dbReference type="InterPro" id="IPR011042">
    <property type="entry name" value="6-blade_b-propeller_TolB-like"/>
</dbReference>
<keyword evidence="10" id="KW-1185">Reference proteome</keyword>
<dbReference type="Pfam" id="PF06283">
    <property type="entry name" value="ThuA"/>
    <property type="match status" value="1"/>
</dbReference>
<dbReference type="Proteomes" id="UP000251889">
    <property type="component" value="Unassembled WGS sequence"/>
</dbReference>
<dbReference type="PROSITE" id="PS51257">
    <property type="entry name" value="PROKAR_LIPOPROTEIN"/>
    <property type="match status" value="1"/>
</dbReference>
<dbReference type="InterPro" id="IPR013783">
    <property type="entry name" value="Ig-like_fold"/>
</dbReference>
<keyword evidence="4" id="KW-0249">Electron transport</keyword>
<comment type="caution">
    <text evidence="9">The sequence shown here is derived from an EMBL/GenBank/DDBJ whole genome shotgun (WGS) entry which is preliminary data.</text>
</comment>
<organism evidence="9 10">
    <name type="scientific">Pseudochryseolinea flava</name>
    <dbReference type="NCBI Taxonomy" id="2059302"/>
    <lineage>
        <taxon>Bacteria</taxon>
        <taxon>Pseudomonadati</taxon>
        <taxon>Bacteroidota</taxon>
        <taxon>Cytophagia</taxon>
        <taxon>Cytophagales</taxon>
        <taxon>Fulvivirgaceae</taxon>
        <taxon>Pseudochryseolinea</taxon>
    </lineage>
</organism>
<dbReference type="InterPro" id="IPR029062">
    <property type="entry name" value="Class_I_gatase-like"/>
</dbReference>
<proteinExistence type="predicted"/>
<dbReference type="Gene3D" id="3.40.50.880">
    <property type="match status" value="1"/>
</dbReference>
<gene>
    <name evidence="9" type="ORF">DQQ10_15415</name>
</gene>
<feature type="binding site" description="covalent" evidence="6">
    <location>
        <position position="897"/>
    </location>
    <ligand>
        <name>heme c</name>
        <dbReference type="ChEBI" id="CHEBI:61717"/>
    </ligand>
</feature>
<dbReference type="PANTHER" id="PTHR40469:SF2">
    <property type="entry name" value="GALACTOSE-BINDING DOMAIN-LIKE SUPERFAMILY PROTEIN"/>
    <property type="match status" value="1"/>
</dbReference>
<dbReference type="GO" id="GO:0016787">
    <property type="term" value="F:hydrolase activity"/>
    <property type="evidence" value="ECO:0007669"/>
    <property type="project" value="UniProtKB-KW"/>
</dbReference>
<dbReference type="CDD" id="cd00146">
    <property type="entry name" value="PKD"/>
    <property type="match status" value="1"/>
</dbReference>
<dbReference type="InterPro" id="IPR029010">
    <property type="entry name" value="ThuA-like"/>
</dbReference>
<evidence type="ECO:0000256" key="3">
    <source>
        <dbReference type="ARBA" id="ARBA00022723"/>
    </source>
</evidence>
<evidence type="ECO:0000313" key="9">
    <source>
        <dbReference type="EMBL" id="RAW00435.1"/>
    </source>
</evidence>
<dbReference type="InterPro" id="IPR002324">
    <property type="entry name" value="Cyt_c_ID"/>
</dbReference>
<feature type="binding site" description="covalent" evidence="6">
    <location>
        <position position="943"/>
    </location>
    <ligand>
        <name>heme c</name>
        <dbReference type="ChEBI" id="CHEBI:61717"/>
    </ligand>
</feature>
<evidence type="ECO:0000313" key="10">
    <source>
        <dbReference type="Proteomes" id="UP000251889"/>
    </source>
</evidence>
<feature type="signal peptide" evidence="7">
    <location>
        <begin position="1"/>
        <end position="24"/>
    </location>
</feature>
<dbReference type="PANTHER" id="PTHR40469">
    <property type="entry name" value="SECRETED GLYCOSYL HYDROLASE"/>
    <property type="match status" value="1"/>
</dbReference>
<dbReference type="SMART" id="SM00089">
    <property type="entry name" value="PKD"/>
    <property type="match status" value="1"/>
</dbReference>
<dbReference type="InterPro" id="IPR022409">
    <property type="entry name" value="PKD/Chitinase_dom"/>
</dbReference>
<evidence type="ECO:0000256" key="6">
    <source>
        <dbReference type="PIRSR" id="PIRSR602324-1"/>
    </source>
</evidence>
<feature type="binding site" description="covalent" evidence="6">
    <location>
        <position position="893"/>
    </location>
    <ligand>
        <name>heme c</name>
        <dbReference type="ChEBI" id="CHEBI:61717"/>
    </ligand>
</feature>